<dbReference type="SUPFAM" id="SSF48452">
    <property type="entry name" value="TPR-like"/>
    <property type="match status" value="1"/>
</dbReference>
<comment type="caution">
    <text evidence="1">The sequence shown here is derived from an EMBL/GenBank/DDBJ whole genome shotgun (WGS) entry which is preliminary data.</text>
</comment>
<keyword evidence="2" id="KW-1185">Reference proteome</keyword>
<dbReference type="InterPro" id="IPR019734">
    <property type="entry name" value="TPR_rpt"/>
</dbReference>
<dbReference type="AlphaFoldDB" id="A0A4Z0BE34"/>
<gene>
    <name evidence="1" type="ORF">EZ216_19610</name>
</gene>
<reference evidence="1 2" key="1">
    <citation type="submission" date="2019-03" db="EMBL/GenBank/DDBJ databases">
        <title>Ramlibacter sp. 18x22-1, whole genome shotgun sequence.</title>
        <authorList>
            <person name="Zhang X."/>
            <person name="Feng G."/>
            <person name="Zhu H."/>
        </authorList>
    </citation>
    <scope>NUCLEOTIDE SEQUENCE [LARGE SCALE GENOMIC DNA]</scope>
    <source>
        <strain evidence="1 2">18x22-1</strain>
    </source>
</reference>
<dbReference type="SMART" id="SM00028">
    <property type="entry name" value="TPR"/>
    <property type="match status" value="3"/>
</dbReference>
<evidence type="ECO:0000313" key="2">
    <source>
        <dbReference type="Proteomes" id="UP000297839"/>
    </source>
</evidence>
<dbReference type="RefSeq" id="WP_135251485.1">
    <property type="nucleotide sequence ID" value="NZ_SMLK01000009.1"/>
</dbReference>
<dbReference type="Gene3D" id="1.25.40.10">
    <property type="entry name" value="Tetratricopeptide repeat domain"/>
    <property type="match status" value="1"/>
</dbReference>
<accession>A0A4Z0BE34</accession>
<dbReference type="InterPro" id="IPR011990">
    <property type="entry name" value="TPR-like_helical_dom_sf"/>
</dbReference>
<evidence type="ECO:0000313" key="1">
    <source>
        <dbReference type="EMBL" id="TFY97070.1"/>
    </source>
</evidence>
<organism evidence="1 2">
    <name type="scientific">Ramlibacter humi</name>
    <dbReference type="NCBI Taxonomy" id="2530451"/>
    <lineage>
        <taxon>Bacteria</taxon>
        <taxon>Pseudomonadati</taxon>
        <taxon>Pseudomonadota</taxon>
        <taxon>Betaproteobacteria</taxon>
        <taxon>Burkholderiales</taxon>
        <taxon>Comamonadaceae</taxon>
        <taxon>Ramlibacter</taxon>
    </lineage>
</organism>
<dbReference type="Proteomes" id="UP000297839">
    <property type="component" value="Unassembled WGS sequence"/>
</dbReference>
<proteinExistence type="predicted"/>
<name>A0A4Z0BE34_9BURK</name>
<protein>
    <submittedName>
        <fullName evidence="1">Uncharacterized protein</fullName>
    </submittedName>
</protein>
<dbReference type="EMBL" id="SMLK01000009">
    <property type="protein sequence ID" value="TFY97070.1"/>
    <property type="molecule type" value="Genomic_DNA"/>
</dbReference>
<dbReference type="OrthoDB" id="8776071at2"/>
<sequence>MESNPRFEQLISEGLAASQQGRAEAALTSFNEAAALVPVSGIPHFLIGSEHAAAGNLEAAEAAFANAVLLAPAFALARYQLGLLQFSSGRAAVALITWQPLSQLPETDALPHFVRGFAELAQDRFGEALDHYRAGLQCAGANPAVCEDIRKLVNEVERLQAGTAVPAADGAAGHFLLTGYGKGLH</sequence>